<accession>A0ACC0D1M9</accession>
<protein>
    <submittedName>
        <fullName evidence="1">MFS general substrate transporter</fullName>
    </submittedName>
</protein>
<dbReference type="EMBL" id="MU394315">
    <property type="protein sequence ID" value="KAI6086450.1"/>
    <property type="molecule type" value="Genomic_DNA"/>
</dbReference>
<dbReference type="Proteomes" id="UP001497680">
    <property type="component" value="Unassembled WGS sequence"/>
</dbReference>
<reference evidence="1 2" key="1">
    <citation type="journal article" date="2022" name="New Phytol.">
        <title>Ecological generalism drives hyperdiversity of secondary metabolite gene clusters in xylarialean endophytes.</title>
        <authorList>
            <person name="Franco M.E.E."/>
            <person name="Wisecaver J.H."/>
            <person name="Arnold A.E."/>
            <person name="Ju Y.M."/>
            <person name="Slot J.C."/>
            <person name="Ahrendt S."/>
            <person name="Moore L.P."/>
            <person name="Eastman K.E."/>
            <person name="Scott K."/>
            <person name="Konkel Z."/>
            <person name="Mondo S.J."/>
            <person name="Kuo A."/>
            <person name="Hayes R.D."/>
            <person name="Haridas S."/>
            <person name="Andreopoulos B."/>
            <person name="Riley R."/>
            <person name="LaButti K."/>
            <person name="Pangilinan J."/>
            <person name="Lipzen A."/>
            <person name="Amirebrahimi M."/>
            <person name="Yan J."/>
            <person name="Adam C."/>
            <person name="Keymanesh K."/>
            <person name="Ng V."/>
            <person name="Louie K."/>
            <person name="Northen T."/>
            <person name="Drula E."/>
            <person name="Henrissat B."/>
            <person name="Hsieh H.M."/>
            <person name="Youens-Clark K."/>
            <person name="Lutzoni F."/>
            <person name="Miadlikowska J."/>
            <person name="Eastwood D.C."/>
            <person name="Hamelin R.C."/>
            <person name="Grigoriev I.V."/>
            <person name="U'Ren J.M."/>
        </authorList>
    </citation>
    <scope>NUCLEOTIDE SEQUENCE [LARGE SCALE GENOMIC DNA]</scope>
    <source>
        <strain evidence="1 2">ER1909</strain>
    </source>
</reference>
<comment type="caution">
    <text evidence="1">The sequence shown here is derived from an EMBL/GenBank/DDBJ whole genome shotgun (WGS) entry which is preliminary data.</text>
</comment>
<evidence type="ECO:0000313" key="1">
    <source>
        <dbReference type="EMBL" id="KAI6086450.1"/>
    </source>
</evidence>
<keyword evidence="2" id="KW-1185">Reference proteome</keyword>
<proteinExistence type="predicted"/>
<gene>
    <name evidence="1" type="ORF">F4821DRAFT_127571</name>
</gene>
<organism evidence="1 2">
    <name type="scientific">Hypoxylon rubiginosum</name>
    <dbReference type="NCBI Taxonomy" id="110542"/>
    <lineage>
        <taxon>Eukaryota</taxon>
        <taxon>Fungi</taxon>
        <taxon>Dikarya</taxon>
        <taxon>Ascomycota</taxon>
        <taxon>Pezizomycotina</taxon>
        <taxon>Sordariomycetes</taxon>
        <taxon>Xylariomycetidae</taxon>
        <taxon>Xylariales</taxon>
        <taxon>Hypoxylaceae</taxon>
        <taxon>Hypoxylon</taxon>
    </lineage>
</organism>
<sequence length="590" mass="63722">MFLVKHLLSAIGAGPLDEPPPYRPALATSGNAQEPRRETSTAQIEDDVEKTPTSIPVETGTVAIEASQALWGKKGRWLVIAGLCLIMIIYEIDNSTVYIYRNYASSEFEELSKLATLSTAGTIIFAVAKPPFAKLSNVIGRGPTYLIAISFYVLAYIVMASAKTFNAYAAGSIFYSVGQSATNLMNDVVIADLTTARYRAFGIALSFWPFLVTPWTAAFIVASVTAPDGIGWRWGIGMLAILMPFCASFIVTTLLYYQTRAEKEGLAPRAKISLYEFCSQIDLGGVILFSGGLALLLIPMTLAATAPSSWRTPWIDALIALGALLLIALPFYEHYLAKHPVVPPHYFANRTIFLCCFLIALDNLGFSATHTYIYAWVTVARGLDARDATFFTYTNGVTQCLIAIITGILMAKTKRYKWVCVSGAAIRLIGYGVMLRLRGSENSTAEIFVVQLIQGIGSGMVGSTLLIPAQVVVTHAEMPQMTALIVCFAFVGGSVGSCIAGGIYTGTIEAQIWYYLGSGATAEVVTSLANSITGVVPDWGTPERTALNFAFTEVMKFMTYAAVGPSAIAFVGSLFMPNFELPDKNNLVEE</sequence>
<evidence type="ECO:0000313" key="2">
    <source>
        <dbReference type="Proteomes" id="UP001497680"/>
    </source>
</evidence>
<name>A0ACC0D1M9_9PEZI</name>